<protein>
    <recommendedName>
        <fullName evidence="2">PLAT domain-containing protein</fullName>
    </recommendedName>
</protein>
<sequence length="44" mass="5262">WFLDKVEVTNTETGETVLFPCKRWLSKKHDDRQIQRDLLPMEAS</sequence>
<accession>A0A8S3IX82</accession>
<comment type="caution">
    <text evidence="3">The sequence shown here is derived from an EMBL/GenBank/DDBJ whole genome shotgun (WGS) entry which is preliminary data.</text>
</comment>
<evidence type="ECO:0000313" key="4">
    <source>
        <dbReference type="Proteomes" id="UP000681720"/>
    </source>
</evidence>
<evidence type="ECO:0000313" key="3">
    <source>
        <dbReference type="EMBL" id="CAF5206411.1"/>
    </source>
</evidence>
<proteinExistence type="predicted"/>
<evidence type="ECO:0000256" key="1">
    <source>
        <dbReference type="PROSITE-ProRule" id="PRU00152"/>
    </source>
</evidence>
<dbReference type="EMBL" id="CAJOBJ010349596">
    <property type="protein sequence ID" value="CAF5206411.1"/>
    <property type="molecule type" value="Genomic_DNA"/>
</dbReference>
<dbReference type="AlphaFoldDB" id="A0A8S3IX82"/>
<dbReference type="PROSITE" id="PS50095">
    <property type="entry name" value="PLAT"/>
    <property type="match status" value="1"/>
</dbReference>
<dbReference type="Pfam" id="PF01477">
    <property type="entry name" value="PLAT"/>
    <property type="match status" value="1"/>
</dbReference>
<dbReference type="InterPro" id="IPR036392">
    <property type="entry name" value="PLAT/LH2_dom_sf"/>
</dbReference>
<dbReference type="SUPFAM" id="SSF49723">
    <property type="entry name" value="Lipase/lipooxygenase domain (PLAT/LH2 domain)"/>
    <property type="match status" value="1"/>
</dbReference>
<dbReference type="InterPro" id="IPR001024">
    <property type="entry name" value="PLAT/LH2_dom"/>
</dbReference>
<gene>
    <name evidence="3" type="ORF">GIL414_LOCUS78291</name>
</gene>
<name>A0A8S3IX82_9BILA</name>
<dbReference type="Gene3D" id="2.60.60.20">
    <property type="entry name" value="PLAT/LH2 domain"/>
    <property type="match status" value="1"/>
</dbReference>
<feature type="domain" description="PLAT" evidence="2">
    <location>
        <begin position="1"/>
        <end position="39"/>
    </location>
</feature>
<comment type="caution">
    <text evidence="1">Lacks conserved residue(s) required for the propagation of feature annotation.</text>
</comment>
<reference evidence="3" key="1">
    <citation type="submission" date="2021-02" db="EMBL/GenBank/DDBJ databases">
        <authorList>
            <person name="Nowell W R."/>
        </authorList>
    </citation>
    <scope>NUCLEOTIDE SEQUENCE</scope>
</reference>
<dbReference type="Proteomes" id="UP000681720">
    <property type="component" value="Unassembled WGS sequence"/>
</dbReference>
<organism evidence="3 4">
    <name type="scientific">Rotaria magnacalcarata</name>
    <dbReference type="NCBI Taxonomy" id="392030"/>
    <lineage>
        <taxon>Eukaryota</taxon>
        <taxon>Metazoa</taxon>
        <taxon>Spiralia</taxon>
        <taxon>Gnathifera</taxon>
        <taxon>Rotifera</taxon>
        <taxon>Eurotatoria</taxon>
        <taxon>Bdelloidea</taxon>
        <taxon>Philodinida</taxon>
        <taxon>Philodinidae</taxon>
        <taxon>Rotaria</taxon>
    </lineage>
</organism>
<evidence type="ECO:0000259" key="2">
    <source>
        <dbReference type="PROSITE" id="PS50095"/>
    </source>
</evidence>
<feature type="non-terminal residue" evidence="3">
    <location>
        <position position="1"/>
    </location>
</feature>